<organism evidence="1 2">
    <name type="scientific">Flavobacterium micromati</name>
    <dbReference type="NCBI Taxonomy" id="229205"/>
    <lineage>
        <taxon>Bacteria</taxon>
        <taxon>Pseudomonadati</taxon>
        <taxon>Bacteroidota</taxon>
        <taxon>Flavobacteriia</taxon>
        <taxon>Flavobacteriales</taxon>
        <taxon>Flavobacteriaceae</taxon>
        <taxon>Flavobacterium</taxon>
    </lineage>
</organism>
<reference evidence="2" key="1">
    <citation type="submission" date="2016-11" db="EMBL/GenBank/DDBJ databases">
        <authorList>
            <person name="Varghese N."/>
            <person name="Submissions S."/>
        </authorList>
    </citation>
    <scope>NUCLEOTIDE SEQUENCE [LARGE SCALE GENOMIC DNA]</scope>
    <source>
        <strain evidence="2">DSM 17659</strain>
    </source>
</reference>
<name>A0A1M5FU50_9FLAO</name>
<keyword evidence="2" id="KW-1185">Reference proteome</keyword>
<sequence length="78" mass="9264">MNQDQLILDYFENSLSKEDKINFDYYLQIDVDFAEEVAFQRNVKKAITLNERKILKEILQSFENKKNQKTGVSLLCSR</sequence>
<dbReference type="OrthoDB" id="979271at2"/>
<protein>
    <submittedName>
        <fullName evidence="1">Uncharacterized protein</fullName>
    </submittedName>
</protein>
<dbReference type="EMBL" id="FQWF01000001">
    <property type="protein sequence ID" value="SHF95023.1"/>
    <property type="molecule type" value="Genomic_DNA"/>
</dbReference>
<dbReference type="STRING" id="229205.SAMN05444372_101296"/>
<evidence type="ECO:0000313" key="1">
    <source>
        <dbReference type="EMBL" id="SHF95023.1"/>
    </source>
</evidence>
<dbReference type="RefSeq" id="WP_073016468.1">
    <property type="nucleotide sequence ID" value="NZ_FQWF01000001.1"/>
</dbReference>
<evidence type="ECO:0000313" key="2">
    <source>
        <dbReference type="Proteomes" id="UP000184020"/>
    </source>
</evidence>
<accession>A0A1M5FU50</accession>
<dbReference type="AlphaFoldDB" id="A0A1M5FU50"/>
<dbReference type="Proteomes" id="UP000184020">
    <property type="component" value="Unassembled WGS sequence"/>
</dbReference>
<proteinExistence type="predicted"/>
<gene>
    <name evidence="1" type="ORF">SAMN05444372_101296</name>
</gene>